<gene>
    <name evidence="1" type="ORF">FE263_17310</name>
</gene>
<accession>A0A5R9J345</accession>
<evidence type="ECO:0000313" key="1">
    <source>
        <dbReference type="EMBL" id="TLU71263.1"/>
    </source>
</evidence>
<dbReference type="Proteomes" id="UP000305654">
    <property type="component" value="Unassembled WGS sequence"/>
</dbReference>
<name>A0A5R9J345_9PROT</name>
<reference evidence="1 2" key="1">
    <citation type="submission" date="2019-05" db="EMBL/GenBank/DDBJ databases">
        <authorList>
            <person name="Pankratov T."/>
            <person name="Grouzdev D."/>
        </authorList>
    </citation>
    <scope>NUCLEOTIDE SEQUENCE [LARGE SCALE GENOMIC DNA]</scope>
    <source>
        <strain evidence="1 2">KEBCLARHB70R</strain>
    </source>
</reference>
<protein>
    <submittedName>
        <fullName evidence="1">Uncharacterized protein</fullName>
    </submittedName>
</protein>
<organism evidence="1 2">
    <name type="scientific">Lichenicoccus roseus</name>
    <dbReference type="NCBI Taxonomy" id="2683649"/>
    <lineage>
        <taxon>Bacteria</taxon>
        <taxon>Pseudomonadati</taxon>
        <taxon>Pseudomonadota</taxon>
        <taxon>Alphaproteobacteria</taxon>
        <taxon>Acetobacterales</taxon>
        <taxon>Acetobacteraceae</taxon>
        <taxon>Lichenicoccus</taxon>
    </lineage>
</organism>
<comment type="caution">
    <text evidence="1">The sequence shown here is derived from an EMBL/GenBank/DDBJ whole genome shotgun (WGS) entry which is preliminary data.</text>
</comment>
<keyword evidence="2" id="KW-1185">Reference proteome</keyword>
<dbReference type="RefSeq" id="WP_138327300.1">
    <property type="nucleotide sequence ID" value="NZ_VCDI01000007.1"/>
</dbReference>
<sequence length="184" mass="20617">MPQSIRPPGDAQAHRSILLDTVSRGIHRGSSSSRVVGLLAAATETENYFAVDRLLTVLTDEERRAVVSATIAYLAWIGSRTGRWQPWARALHLQAWGHEAREAQSRANRRIRALRVNDRPAHPTRGELERCANHLIRHGVRGLELLDRLVLVNLTYPEPVGREVLHQAIRAAIRHHAEVENAPA</sequence>
<evidence type="ECO:0000313" key="2">
    <source>
        <dbReference type="Proteomes" id="UP000305654"/>
    </source>
</evidence>
<dbReference type="AlphaFoldDB" id="A0A5R9J345"/>
<proteinExistence type="predicted"/>
<dbReference type="EMBL" id="VCDI01000007">
    <property type="protein sequence ID" value="TLU71263.1"/>
    <property type="molecule type" value="Genomic_DNA"/>
</dbReference>